<dbReference type="RefSeq" id="WP_348738562.1">
    <property type="nucleotide sequence ID" value="NZ_CAXJRC010000022.1"/>
</dbReference>
<evidence type="ECO:0008006" key="3">
    <source>
        <dbReference type="Google" id="ProtNLM"/>
    </source>
</evidence>
<proteinExistence type="predicted"/>
<dbReference type="EMBL" id="CAXJRC010000022">
    <property type="protein sequence ID" value="CAL2106841.1"/>
    <property type="molecule type" value="Genomic_DNA"/>
</dbReference>
<comment type="caution">
    <text evidence="1">The sequence shown here is derived from an EMBL/GenBank/DDBJ whole genome shotgun (WGS) entry which is preliminary data.</text>
</comment>
<dbReference type="Proteomes" id="UP001497602">
    <property type="component" value="Unassembled WGS sequence"/>
</dbReference>
<evidence type="ECO:0000313" key="2">
    <source>
        <dbReference type="Proteomes" id="UP001497602"/>
    </source>
</evidence>
<gene>
    <name evidence="1" type="ORF">T190115A13A_20121</name>
</gene>
<keyword evidence="2" id="KW-1185">Reference proteome</keyword>
<sequence>MKNFKNFEHAVLTREQRMNIKGGNSYGDGRHDVVCIDKDGKTITANNITEDQFNNLLPYIEHLDVTCNSPW</sequence>
<accession>A0ABM9PMI6</accession>
<name>A0ABM9PMI6_9FLAO</name>
<evidence type="ECO:0000313" key="1">
    <source>
        <dbReference type="EMBL" id="CAL2106841.1"/>
    </source>
</evidence>
<protein>
    <recommendedName>
        <fullName evidence="3">Bacteriocin</fullName>
    </recommendedName>
</protein>
<organism evidence="1 2">
    <name type="scientific">Tenacibaculum vairaonense</name>
    <dbReference type="NCBI Taxonomy" id="3137860"/>
    <lineage>
        <taxon>Bacteria</taxon>
        <taxon>Pseudomonadati</taxon>
        <taxon>Bacteroidota</taxon>
        <taxon>Flavobacteriia</taxon>
        <taxon>Flavobacteriales</taxon>
        <taxon>Flavobacteriaceae</taxon>
        <taxon>Tenacibaculum</taxon>
    </lineage>
</organism>
<reference evidence="1 2" key="1">
    <citation type="submission" date="2024-05" db="EMBL/GenBank/DDBJ databases">
        <authorList>
            <person name="Duchaud E."/>
        </authorList>
    </citation>
    <scope>NUCLEOTIDE SEQUENCE [LARGE SCALE GENOMIC DNA]</scope>
    <source>
        <strain evidence="1">Ena-SAMPLE-TAB-13-05-2024-13:56:06:370-140305</strain>
    </source>
</reference>